<sequence>MRNLWQGGKAEPTVRLSLTCGEEALPLSSEHLEEEVQALQEAVTQSAGARWEYLWAQLTHGVRPDVDEQVLVCLSQDEMVAWMLLFPPVGEGKRQNMLQLLQSLAACGVSSGVNLSRVKEISAREERYFQLYPVAWGTLPVPGEDGYVIERHPSAQKRCAPIRELGKEDYVSLNLVQDIEKGDIICEIVPPTRGTAGNTVTGTRLPAQEGTAAEVPQGRNTELTEDGRYLVAAQFGHVEFTGRNFQVKPILEVFQSLEHPEDSVNFLGDVHIHGDVCCGVTVRAMGNIQVDGVIEACTIEAGENLVVSSGVQGQDCAVIRAHKSIYAKYLEHCQVYARESVLADCIIDCNVYSDGKVSVRTGRGAVVGGNIRAASEVSATTVGSKAERLTSIGLGGAPCEDFERLQIQREYEVSCKELEREEKKPETPERKNQISKMRLNLYVTKMKLDKCNKEAKIPMPPQPGEDRRWLICDTAYPGTVVTIDRSVFRVETIRQNCRIGLIGTRVGYV</sequence>
<accession>A0A9D1Y7Y5</accession>
<name>A0A9D1Y7Y5_9FIRM</name>
<evidence type="ECO:0000313" key="2">
    <source>
        <dbReference type="EMBL" id="HIY21158.1"/>
    </source>
</evidence>
<comment type="caution">
    <text evidence="2">The sequence shown here is derived from an EMBL/GenBank/DDBJ whole genome shotgun (WGS) entry which is preliminary data.</text>
</comment>
<dbReference type="AlphaFoldDB" id="A0A9D1Y7Y5"/>
<gene>
    <name evidence="2" type="ORF">H9841_04545</name>
</gene>
<dbReference type="Pfam" id="PF20250">
    <property type="entry name" value="FapA_N"/>
    <property type="match status" value="1"/>
</dbReference>
<evidence type="ECO:0000259" key="1">
    <source>
        <dbReference type="Pfam" id="PF20250"/>
    </source>
</evidence>
<dbReference type="Pfam" id="PF03961">
    <property type="entry name" value="FapA"/>
    <property type="match status" value="1"/>
</dbReference>
<dbReference type="InterPro" id="IPR046866">
    <property type="entry name" value="FapA_N"/>
</dbReference>
<reference evidence="2" key="1">
    <citation type="journal article" date="2021" name="PeerJ">
        <title>Extensive microbial diversity within the chicken gut microbiome revealed by metagenomics and culture.</title>
        <authorList>
            <person name="Gilroy R."/>
            <person name="Ravi A."/>
            <person name="Getino M."/>
            <person name="Pursley I."/>
            <person name="Horton D.L."/>
            <person name="Alikhan N.F."/>
            <person name="Baker D."/>
            <person name="Gharbi K."/>
            <person name="Hall N."/>
            <person name="Watson M."/>
            <person name="Adriaenssens E.M."/>
            <person name="Foster-Nyarko E."/>
            <person name="Jarju S."/>
            <person name="Secka A."/>
            <person name="Antonio M."/>
            <person name="Oren A."/>
            <person name="Chaudhuri R.R."/>
            <person name="La Ragione R."/>
            <person name="Hildebrand F."/>
            <person name="Pallen M.J."/>
        </authorList>
    </citation>
    <scope>NUCLEOTIDE SEQUENCE</scope>
    <source>
        <strain evidence="2">ChiBcec16_6824</strain>
    </source>
</reference>
<evidence type="ECO:0000313" key="3">
    <source>
        <dbReference type="Proteomes" id="UP000823868"/>
    </source>
</evidence>
<dbReference type="Proteomes" id="UP000823868">
    <property type="component" value="Unassembled WGS sequence"/>
</dbReference>
<feature type="domain" description="Flagellar Assembly Protein A N-terminal region" evidence="1">
    <location>
        <begin position="72"/>
        <end position="241"/>
    </location>
</feature>
<proteinExistence type="predicted"/>
<reference evidence="2" key="2">
    <citation type="submission" date="2021-04" db="EMBL/GenBank/DDBJ databases">
        <authorList>
            <person name="Gilroy R."/>
        </authorList>
    </citation>
    <scope>NUCLEOTIDE SEQUENCE</scope>
    <source>
        <strain evidence="2">ChiBcec16_6824</strain>
    </source>
</reference>
<dbReference type="InterPro" id="IPR046865">
    <property type="entry name" value="FapA_b_solenoid"/>
</dbReference>
<organism evidence="2 3">
    <name type="scientific">Candidatus Flavonifractor merdigallinarum</name>
    <dbReference type="NCBI Taxonomy" id="2838589"/>
    <lineage>
        <taxon>Bacteria</taxon>
        <taxon>Bacillati</taxon>
        <taxon>Bacillota</taxon>
        <taxon>Clostridia</taxon>
        <taxon>Eubacteriales</taxon>
        <taxon>Oscillospiraceae</taxon>
        <taxon>Flavonifractor</taxon>
    </lineage>
</organism>
<dbReference type="PANTHER" id="PTHR38032:SF1">
    <property type="entry name" value="RNA-BINDING PROTEIN KHPB N-TERMINAL DOMAIN-CONTAINING PROTEIN"/>
    <property type="match status" value="1"/>
</dbReference>
<dbReference type="InterPro" id="IPR005646">
    <property type="entry name" value="FapA"/>
</dbReference>
<dbReference type="PANTHER" id="PTHR38032">
    <property type="entry name" value="POLYMERASE-RELATED"/>
    <property type="match status" value="1"/>
</dbReference>
<protein>
    <submittedName>
        <fullName evidence="2">FapA family protein</fullName>
    </submittedName>
</protein>
<dbReference type="EMBL" id="DXDX01000081">
    <property type="protein sequence ID" value="HIY21158.1"/>
    <property type="molecule type" value="Genomic_DNA"/>
</dbReference>